<gene>
    <name evidence="7" type="ORF">B0T16DRAFT_450629</name>
</gene>
<evidence type="ECO:0000256" key="5">
    <source>
        <dbReference type="SAM" id="MobiDB-lite"/>
    </source>
</evidence>
<dbReference type="AlphaFoldDB" id="A0AA40CX73"/>
<evidence type="ECO:0000256" key="2">
    <source>
        <dbReference type="ARBA" id="ARBA00022692"/>
    </source>
</evidence>
<keyword evidence="4 6" id="KW-0472">Membrane</keyword>
<evidence type="ECO:0000313" key="8">
    <source>
        <dbReference type="Proteomes" id="UP001174936"/>
    </source>
</evidence>
<dbReference type="Proteomes" id="UP001174936">
    <property type="component" value="Unassembled WGS sequence"/>
</dbReference>
<dbReference type="GO" id="GO:0000287">
    <property type="term" value="F:magnesium ion binding"/>
    <property type="evidence" value="ECO:0007669"/>
    <property type="project" value="TreeGrafter"/>
</dbReference>
<dbReference type="GO" id="GO:0015087">
    <property type="term" value="F:cobalt ion transmembrane transporter activity"/>
    <property type="evidence" value="ECO:0007669"/>
    <property type="project" value="TreeGrafter"/>
</dbReference>
<evidence type="ECO:0000256" key="1">
    <source>
        <dbReference type="ARBA" id="ARBA00004651"/>
    </source>
</evidence>
<evidence type="ECO:0000256" key="3">
    <source>
        <dbReference type="ARBA" id="ARBA00022989"/>
    </source>
</evidence>
<dbReference type="GO" id="GO:0015095">
    <property type="term" value="F:magnesium ion transmembrane transporter activity"/>
    <property type="evidence" value="ECO:0007669"/>
    <property type="project" value="TreeGrafter"/>
</dbReference>
<dbReference type="GO" id="GO:0005886">
    <property type="term" value="C:plasma membrane"/>
    <property type="evidence" value="ECO:0007669"/>
    <property type="project" value="UniProtKB-SubCell"/>
</dbReference>
<dbReference type="EMBL" id="JAULSV010000001">
    <property type="protein sequence ID" value="KAK0654875.1"/>
    <property type="molecule type" value="Genomic_DNA"/>
</dbReference>
<feature type="transmembrane region" description="Helical" evidence="6">
    <location>
        <begin position="436"/>
        <end position="456"/>
    </location>
</feature>
<dbReference type="Pfam" id="PF01544">
    <property type="entry name" value="CorA"/>
    <property type="match status" value="1"/>
</dbReference>
<organism evidence="7 8">
    <name type="scientific">Cercophora newfieldiana</name>
    <dbReference type="NCBI Taxonomy" id="92897"/>
    <lineage>
        <taxon>Eukaryota</taxon>
        <taxon>Fungi</taxon>
        <taxon>Dikarya</taxon>
        <taxon>Ascomycota</taxon>
        <taxon>Pezizomycotina</taxon>
        <taxon>Sordariomycetes</taxon>
        <taxon>Sordariomycetidae</taxon>
        <taxon>Sordariales</taxon>
        <taxon>Lasiosphaeriaceae</taxon>
        <taxon>Cercophora</taxon>
    </lineage>
</organism>
<feature type="transmembrane region" description="Helical" evidence="6">
    <location>
        <begin position="411"/>
        <end position="430"/>
    </location>
</feature>
<dbReference type="Gene3D" id="1.20.58.340">
    <property type="entry name" value="Magnesium transport protein CorA, transmembrane region"/>
    <property type="match status" value="1"/>
</dbReference>
<name>A0AA40CX73_9PEZI</name>
<protein>
    <submittedName>
        <fullName evidence="7">Cora-like Mg2+ transporter protein-domain-containing protein</fullName>
    </submittedName>
</protein>
<accession>A0AA40CX73</accession>
<dbReference type="InterPro" id="IPR002523">
    <property type="entry name" value="MgTranspt_CorA/ZnTranspt_ZntB"/>
</dbReference>
<evidence type="ECO:0000256" key="6">
    <source>
        <dbReference type="SAM" id="Phobius"/>
    </source>
</evidence>
<keyword evidence="8" id="KW-1185">Reference proteome</keyword>
<dbReference type="PANTHER" id="PTHR46494:SF1">
    <property type="entry name" value="CORA FAMILY METAL ION TRANSPORTER (EUROFUNG)"/>
    <property type="match status" value="1"/>
</dbReference>
<feature type="region of interest" description="Disordered" evidence="5">
    <location>
        <begin position="1"/>
        <end position="29"/>
    </location>
</feature>
<comment type="caution">
    <text evidence="7">The sequence shown here is derived from an EMBL/GenBank/DDBJ whole genome shotgun (WGS) entry which is preliminary data.</text>
</comment>
<evidence type="ECO:0000256" key="4">
    <source>
        <dbReference type="ARBA" id="ARBA00023136"/>
    </source>
</evidence>
<dbReference type="PANTHER" id="PTHR46494">
    <property type="entry name" value="CORA FAMILY METAL ION TRANSPORTER (EUROFUNG)"/>
    <property type="match status" value="1"/>
</dbReference>
<reference evidence="7" key="1">
    <citation type="submission" date="2023-06" db="EMBL/GenBank/DDBJ databases">
        <title>Genome-scale phylogeny and comparative genomics of the fungal order Sordariales.</title>
        <authorList>
            <consortium name="Lawrence Berkeley National Laboratory"/>
            <person name="Hensen N."/>
            <person name="Bonometti L."/>
            <person name="Westerberg I."/>
            <person name="Brannstrom I.O."/>
            <person name="Guillou S."/>
            <person name="Cros-Aarteil S."/>
            <person name="Calhoun S."/>
            <person name="Haridas S."/>
            <person name="Kuo A."/>
            <person name="Mondo S."/>
            <person name="Pangilinan J."/>
            <person name="Riley R."/>
            <person name="Labutti K."/>
            <person name="Andreopoulos B."/>
            <person name="Lipzen A."/>
            <person name="Chen C."/>
            <person name="Yanf M."/>
            <person name="Daum C."/>
            <person name="Ng V."/>
            <person name="Clum A."/>
            <person name="Steindorff A."/>
            <person name="Ohm R."/>
            <person name="Martin F."/>
            <person name="Silar P."/>
            <person name="Natvig D."/>
            <person name="Lalanne C."/>
            <person name="Gautier V."/>
            <person name="Ament-Velasquez S.L."/>
            <person name="Kruys A."/>
            <person name="Hutchinson M.I."/>
            <person name="Powell A.J."/>
            <person name="Barry K."/>
            <person name="Miller A.N."/>
            <person name="Grigoriev I.V."/>
            <person name="Debuchy R."/>
            <person name="Gladieux P."/>
            <person name="Thoren M.H."/>
            <person name="Johannesson H."/>
        </authorList>
    </citation>
    <scope>NUCLEOTIDE SEQUENCE</scope>
    <source>
        <strain evidence="7">SMH2532-1</strain>
    </source>
</reference>
<sequence>MREIEAAPNELLPTISRHHNPAKNPKTLSDSPIFPNRFIELSFRHNTCSVSPQRALYDLPTPGTKDPGLDGRIFIIEIGHPDVTALADLIPPEVLRKHLHGRDGSPLPVSIERDDVFSVYWPRLVRQEPDIWKEEERIRTGKLWNIDTYRNWDPSDLVQNHRRHYPWPECPNRGYDFIFEGTIGLQSGVFHAAHECISLFNTSPDKGSWTGYLLVDPIRYHRVFDIEYGETEEKDTMKARYRRCFIEDSRPIERFKEAIQNFIATDSDIDRGYPATHWVKVLVSRIIHDDIAEVLGAMSKSLDQIELSLHDDHELRDSVALWRERLARWRNTIFRQERLIRTYLATGLRLAHSPPEAFKRLDGDLIGLEIELRESRLRIDNVFQSLMSAMSIVESHKAIEQAEGVSKLTQLAFFFIPLSLVATVFGMNVTEFTDKLTWISWVITSITVMTLTYLVVYRKEFLNWTRHTFQLITSQKSKGLRKLAVLKIQSNRLAYAFSALTVLALIGVGTWRLAISDLSIGSRIAIGICVVWAPILVCSVVLYSAWVPVSGLHGALRKRRRRLSSFSH</sequence>
<keyword evidence="3 6" id="KW-1133">Transmembrane helix</keyword>
<dbReference type="SUPFAM" id="SSF144083">
    <property type="entry name" value="Magnesium transport protein CorA, transmembrane region"/>
    <property type="match status" value="1"/>
</dbReference>
<proteinExistence type="predicted"/>
<keyword evidence="2 6" id="KW-0812">Transmembrane</keyword>
<dbReference type="GO" id="GO:0050897">
    <property type="term" value="F:cobalt ion binding"/>
    <property type="evidence" value="ECO:0007669"/>
    <property type="project" value="TreeGrafter"/>
</dbReference>
<comment type="subcellular location">
    <subcellularLocation>
        <location evidence="1">Cell membrane</location>
        <topology evidence="1">Multi-pass membrane protein</topology>
    </subcellularLocation>
</comment>
<feature type="transmembrane region" description="Helical" evidence="6">
    <location>
        <begin position="493"/>
        <end position="512"/>
    </location>
</feature>
<feature type="transmembrane region" description="Helical" evidence="6">
    <location>
        <begin position="524"/>
        <end position="552"/>
    </location>
</feature>
<dbReference type="InterPro" id="IPR045863">
    <property type="entry name" value="CorA_TM1_TM2"/>
</dbReference>
<evidence type="ECO:0000313" key="7">
    <source>
        <dbReference type="EMBL" id="KAK0654875.1"/>
    </source>
</evidence>